<dbReference type="STRING" id="247156.NFA_130"/>
<dbReference type="GO" id="GO:0003677">
    <property type="term" value="F:DNA binding"/>
    <property type="evidence" value="ECO:0007669"/>
    <property type="project" value="InterPro"/>
</dbReference>
<keyword evidence="4" id="KW-1185">Reference proteome</keyword>
<name>Q5Z3Y6_NOCFA</name>
<dbReference type="EMBL" id="AP006618">
    <property type="protein sequence ID" value="BAD54855.1"/>
    <property type="molecule type" value="Genomic_DNA"/>
</dbReference>
<protein>
    <recommendedName>
        <fullName evidence="2">Antirepressor protein C-terminal domain-containing protein</fullName>
    </recommendedName>
</protein>
<accession>Q5Z3Y6</accession>
<dbReference type="InterPro" id="IPR005039">
    <property type="entry name" value="Ant_C"/>
</dbReference>
<dbReference type="KEGG" id="nfa:NFA_130"/>
<feature type="compositionally biased region" description="Polar residues" evidence="1">
    <location>
        <begin position="14"/>
        <end position="35"/>
    </location>
</feature>
<feature type="domain" description="Antirepressor protein C-terminal" evidence="2">
    <location>
        <begin position="220"/>
        <end position="324"/>
    </location>
</feature>
<organism evidence="3 4">
    <name type="scientific">Nocardia farcinica (strain IFM 10152)</name>
    <dbReference type="NCBI Taxonomy" id="247156"/>
    <lineage>
        <taxon>Bacteria</taxon>
        <taxon>Bacillati</taxon>
        <taxon>Actinomycetota</taxon>
        <taxon>Actinomycetes</taxon>
        <taxon>Mycobacteriales</taxon>
        <taxon>Nocardiaceae</taxon>
        <taxon>Nocardia</taxon>
    </lineage>
</organism>
<dbReference type="AlphaFoldDB" id="Q5Z3Y6"/>
<feature type="region of interest" description="Disordered" evidence="1">
    <location>
        <begin position="1"/>
        <end position="59"/>
    </location>
</feature>
<sequence>MPAAPLGCRRSAVNYATTPSGPAKNSWTPPQTHPETSGRRRGMAQPNLPVPSGADFTPVDLTTPDARLRRDALAARVDVLDKVGALRALPDDMHVTTEMVAEFYEVPTGTVRALVLDNRAELETDGYRVVTRSAFEVSYPKQLTSSASRIALFPRRAVLRVGMLLRDSAVARRVRDYLLDAEPVTPVMMPTGPELLAHAILEAQKMIAAKDAQIAQLDGKLAAAAPKLEYLDRHVAENDDVVTIEAWGHLYGLTEPKAFELLRGKDIIYRHLVGKRWSASKQRLVCEYEHLPYGDCIDWFSRRPQHDAPRHHNGQVRMTLYVKVFHSEDIARKAGLVGQMTLPEDQEGQP</sequence>
<dbReference type="Proteomes" id="UP000006820">
    <property type="component" value="Chromosome"/>
</dbReference>
<gene>
    <name evidence="3" type="ordered locus">NFA_130</name>
</gene>
<evidence type="ECO:0000256" key="1">
    <source>
        <dbReference type="SAM" id="MobiDB-lite"/>
    </source>
</evidence>
<evidence type="ECO:0000259" key="2">
    <source>
        <dbReference type="Pfam" id="PF03374"/>
    </source>
</evidence>
<dbReference type="HOGENOM" id="CLU_791869_0_0_11"/>
<proteinExistence type="predicted"/>
<evidence type="ECO:0000313" key="3">
    <source>
        <dbReference type="EMBL" id="BAD54855.1"/>
    </source>
</evidence>
<dbReference type="eggNOG" id="ENOG50331QR">
    <property type="taxonomic scope" value="Bacteria"/>
</dbReference>
<evidence type="ECO:0000313" key="4">
    <source>
        <dbReference type="Proteomes" id="UP000006820"/>
    </source>
</evidence>
<dbReference type="Pfam" id="PF03374">
    <property type="entry name" value="ANT"/>
    <property type="match status" value="1"/>
</dbReference>
<reference evidence="3 4" key="1">
    <citation type="journal article" date="2004" name="Proc. Natl. Acad. Sci. U.S.A.">
        <title>The complete genomic sequence of Nocardia farcinica IFM 10152.</title>
        <authorList>
            <person name="Ishikawa J."/>
            <person name="Yamashita A."/>
            <person name="Mikami Y."/>
            <person name="Hoshino Y."/>
            <person name="Kurita H."/>
            <person name="Hotta K."/>
            <person name="Shiba T."/>
            <person name="Hattori M."/>
        </authorList>
    </citation>
    <scope>NUCLEOTIDE SEQUENCE [LARGE SCALE GENOMIC DNA]</scope>
    <source>
        <strain evidence="3 4">IFM 10152</strain>
    </source>
</reference>